<evidence type="ECO:0000313" key="2">
    <source>
        <dbReference type="EMBL" id="GGE13340.1"/>
    </source>
</evidence>
<accession>A0A916ZUJ7</accession>
<dbReference type="RefSeq" id="WP_188406052.1">
    <property type="nucleotide sequence ID" value="NZ_BMGL01000007.1"/>
</dbReference>
<dbReference type="Proteomes" id="UP000599688">
    <property type="component" value="Unassembled WGS sequence"/>
</dbReference>
<protein>
    <recommendedName>
        <fullName evidence="1">Methyltransferase type 11 domain-containing protein</fullName>
    </recommendedName>
</protein>
<dbReference type="Gene3D" id="3.40.50.150">
    <property type="entry name" value="Vaccinia Virus protein VP39"/>
    <property type="match status" value="1"/>
</dbReference>
<dbReference type="GO" id="GO:0008757">
    <property type="term" value="F:S-adenosylmethionine-dependent methyltransferase activity"/>
    <property type="evidence" value="ECO:0007669"/>
    <property type="project" value="InterPro"/>
</dbReference>
<dbReference type="InterPro" id="IPR013216">
    <property type="entry name" value="Methyltransf_11"/>
</dbReference>
<gene>
    <name evidence="2" type="ORF">GCM10010831_13390</name>
</gene>
<dbReference type="AlphaFoldDB" id="A0A916ZUJ7"/>
<dbReference type="SUPFAM" id="SSF53335">
    <property type="entry name" value="S-adenosyl-L-methionine-dependent methyltransferases"/>
    <property type="match status" value="1"/>
</dbReference>
<dbReference type="PANTHER" id="PTHR12843">
    <property type="entry name" value="PROTEIN-LYSINE N-METHYLTRANSFERASE METTL10"/>
    <property type="match status" value="1"/>
</dbReference>
<dbReference type="EMBL" id="BMGL01000007">
    <property type="protein sequence ID" value="GGE13340.1"/>
    <property type="molecule type" value="Genomic_DNA"/>
</dbReference>
<name>A0A916ZUJ7_9FLAO</name>
<organism evidence="2 3">
    <name type="scientific">Psychroflexus salis</name>
    <dbReference type="NCBI Taxonomy" id="1526574"/>
    <lineage>
        <taxon>Bacteria</taxon>
        <taxon>Pseudomonadati</taxon>
        <taxon>Bacteroidota</taxon>
        <taxon>Flavobacteriia</taxon>
        <taxon>Flavobacteriales</taxon>
        <taxon>Flavobacteriaceae</taxon>
        <taxon>Psychroflexus</taxon>
    </lineage>
</organism>
<feature type="domain" description="Methyltransferase type 11" evidence="1">
    <location>
        <begin position="49"/>
        <end position="146"/>
    </location>
</feature>
<dbReference type="PANTHER" id="PTHR12843:SF5">
    <property type="entry name" value="EEF1A LYSINE METHYLTRANSFERASE 2"/>
    <property type="match status" value="1"/>
</dbReference>
<keyword evidence="3" id="KW-1185">Reference proteome</keyword>
<sequence length="208" mass="23826">MNTTDKTKHWNHIYETKELKDVSWYQLKPNTSLAFFDALKLPKTAKIIDIGGGDSFLVDYLLKAGFKNISVLDISEKAIERAKKRLGEQSKIVTWIVSDVTQFTPDEEYDVWHDRAAFHFLTNDKDISNYIKATKQSVKSQGHLIIGVFSEKGPKKCSGIEIKQYSKESLSSAFQHHFEKIECKNLDHETPSGSLQNFTFCKFKKVEA</sequence>
<evidence type="ECO:0000313" key="3">
    <source>
        <dbReference type="Proteomes" id="UP000599688"/>
    </source>
</evidence>
<dbReference type="InterPro" id="IPR029063">
    <property type="entry name" value="SAM-dependent_MTases_sf"/>
</dbReference>
<evidence type="ECO:0000259" key="1">
    <source>
        <dbReference type="Pfam" id="PF08241"/>
    </source>
</evidence>
<reference evidence="2 3" key="1">
    <citation type="journal article" date="2014" name="Int. J. Syst. Evol. Microbiol.">
        <title>Complete genome sequence of Corynebacterium casei LMG S-19264T (=DSM 44701T), isolated from a smear-ripened cheese.</title>
        <authorList>
            <consortium name="US DOE Joint Genome Institute (JGI-PGF)"/>
            <person name="Walter F."/>
            <person name="Albersmeier A."/>
            <person name="Kalinowski J."/>
            <person name="Ruckert C."/>
        </authorList>
    </citation>
    <scope>NUCLEOTIDE SEQUENCE [LARGE SCALE GENOMIC DNA]</scope>
    <source>
        <strain evidence="2 3">CGMCC 1.12925</strain>
    </source>
</reference>
<dbReference type="CDD" id="cd02440">
    <property type="entry name" value="AdoMet_MTases"/>
    <property type="match status" value="1"/>
</dbReference>
<comment type="caution">
    <text evidence="2">The sequence shown here is derived from an EMBL/GenBank/DDBJ whole genome shotgun (WGS) entry which is preliminary data.</text>
</comment>
<proteinExistence type="predicted"/>
<dbReference type="Pfam" id="PF08241">
    <property type="entry name" value="Methyltransf_11"/>
    <property type="match status" value="1"/>
</dbReference>